<protein>
    <submittedName>
        <fullName evidence="1">Uncharacterized protein</fullName>
    </submittedName>
</protein>
<dbReference type="OrthoDB" id="2696024at2"/>
<dbReference type="EMBL" id="SLUL01000002">
    <property type="protein sequence ID" value="TCL52813.1"/>
    <property type="molecule type" value="Genomic_DNA"/>
</dbReference>
<organism evidence="1 2">
    <name type="scientific">Thermolongibacillus altinsuensis</name>
    <dbReference type="NCBI Taxonomy" id="575256"/>
    <lineage>
        <taxon>Bacteria</taxon>
        <taxon>Bacillati</taxon>
        <taxon>Bacillota</taxon>
        <taxon>Bacilli</taxon>
        <taxon>Bacillales</taxon>
        <taxon>Anoxybacillaceae</taxon>
        <taxon>Thermolongibacillus</taxon>
    </lineage>
</organism>
<dbReference type="RefSeq" id="WP_132947410.1">
    <property type="nucleotide sequence ID" value="NZ_BSVG01000007.1"/>
</dbReference>
<accession>A0A4R1QJ09</accession>
<gene>
    <name evidence="1" type="ORF">EDD69_102219</name>
</gene>
<reference evidence="1 2" key="1">
    <citation type="submission" date="2019-03" db="EMBL/GenBank/DDBJ databases">
        <title>Genomic Encyclopedia of Type Strains, Phase IV (KMG-IV): sequencing the most valuable type-strain genomes for metagenomic binning, comparative biology and taxonomic classification.</title>
        <authorList>
            <person name="Goeker M."/>
        </authorList>
    </citation>
    <scope>NUCLEOTIDE SEQUENCE [LARGE SCALE GENOMIC DNA]</scope>
    <source>
        <strain evidence="1 2">DSM 24979</strain>
    </source>
</reference>
<sequence>MDIYFFDFIVHAKERGKKCENTYQILIKERSNPFFKSWRTIMPVRFCDSLQFISPEPTRRTEKDCSEYRTITCYEHEELILLFKTMDQRTMVAVFLHLSTNTIDIFLHRWSDLDQKYLRISADHLTAAEERSVQHILRSFYIRSGKQISYFLL</sequence>
<evidence type="ECO:0000313" key="2">
    <source>
        <dbReference type="Proteomes" id="UP000295658"/>
    </source>
</evidence>
<name>A0A4R1QJ09_9BACL</name>
<comment type="caution">
    <text evidence="1">The sequence shown here is derived from an EMBL/GenBank/DDBJ whole genome shotgun (WGS) entry which is preliminary data.</text>
</comment>
<keyword evidence="2" id="KW-1185">Reference proteome</keyword>
<proteinExistence type="predicted"/>
<evidence type="ECO:0000313" key="1">
    <source>
        <dbReference type="EMBL" id="TCL52813.1"/>
    </source>
</evidence>
<dbReference type="Proteomes" id="UP000295658">
    <property type="component" value="Unassembled WGS sequence"/>
</dbReference>
<dbReference type="AlphaFoldDB" id="A0A4R1QJ09"/>